<dbReference type="OMA" id="AESDYGH"/>
<feature type="compositionally biased region" description="Basic residues" evidence="1">
    <location>
        <begin position="31"/>
        <end position="53"/>
    </location>
</feature>
<comment type="caution">
    <text evidence="2">The sequence shown here is derived from an EMBL/GenBank/DDBJ whole genome shotgun (WGS) entry which is preliminary data.</text>
</comment>
<dbReference type="AlphaFoldDB" id="A0A1V6PHE1"/>
<accession>A0A1V6PHE1</accession>
<keyword evidence="3" id="KW-1185">Reference proteome</keyword>
<evidence type="ECO:0000256" key="1">
    <source>
        <dbReference type="SAM" id="MobiDB-lite"/>
    </source>
</evidence>
<dbReference type="EMBL" id="MDYL01000005">
    <property type="protein sequence ID" value="OQD76117.1"/>
    <property type="molecule type" value="Genomic_DNA"/>
</dbReference>
<evidence type="ECO:0000313" key="3">
    <source>
        <dbReference type="Proteomes" id="UP000191522"/>
    </source>
</evidence>
<feature type="compositionally biased region" description="Acidic residues" evidence="1">
    <location>
        <begin position="487"/>
        <end position="497"/>
    </location>
</feature>
<feature type="compositionally biased region" description="Basic residues" evidence="1">
    <location>
        <begin position="98"/>
        <end position="116"/>
    </location>
</feature>
<reference evidence="3" key="1">
    <citation type="journal article" date="2017" name="Nat. Microbiol.">
        <title>Global analysis of biosynthetic gene clusters reveals vast potential of secondary metabolite production in Penicillium species.</title>
        <authorList>
            <person name="Nielsen J.C."/>
            <person name="Grijseels S."/>
            <person name="Prigent S."/>
            <person name="Ji B."/>
            <person name="Dainat J."/>
            <person name="Nielsen K.F."/>
            <person name="Frisvad J.C."/>
            <person name="Workman M."/>
            <person name="Nielsen J."/>
        </authorList>
    </citation>
    <scope>NUCLEOTIDE SEQUENCE [LARGE SCALE GENOMIC DNA]</scope>
    <source>
        <strain evidence="3">IBT 11843</strain>
    </source>
</reference>
<feature type="region of interest" description="Disordered" evidence="1">
    <location>
        <begin position="612"/>
        <end position="632"/>
    </location>
</feature>
<feature type="compositionally biased region" description="Acidic residues" evidence="1">
    <location>
        <begin position="69"/>
        <end position="86"/>
    </location>
</feature>
<feature type="compositionally biased region" description="Low complexity" evidence="1">
    <location>
        <begin position="54"/>
        <end position="68"/>
    </location>
</feature>
<dbReference type="OrthoDB" id="5399183at2759"/>
<name>A0A1V6PHE1_PENDC</name>
<proteinExistence type="predicted"/>
<protein>
    <submittedName>
        <fullName evidence="2">Uncharacterized protein</fullName>
    </submittedName>
</protein>
<feature type="compositionally biased region" description="Acidic residues" evidence="1">
    <location>
        <begin position="319"/>
        <end position="330"/>
    </location>
</feature>
<feature type="region of interest" description="Disordered" evidence="1">
    <location>
        <begin position="477"/>
        <end position="560"/>
    </location>
</feature>
<feature type="region of interest" description="Disordered" evidence="1">
    <location>
        <begin position="234"/>
        <end position="260"/>
    </location>
</feature>
<organism evidence="2 3">
    <name type="scientific">Penicillium decumbens</name>
    <dbReference type="NCBI Taxonomy" id="69771"/>
    <lineage>
        <taxon>Eukaryota</taxon>
        <taxon>Fungi</taxon>
        <taxon>Dikarya</taxon>
        <taxon>Ascomycota</taxon>
        <taxon>Pezizomycotina</taxon>
        <taxon>Eurotiomycetes</taxon>
        <taxon>Eurotiomycetidae</taxon>
        <taxon>Eurotiales</taxon>
        <taxon>Aspergillaceae</taxon>
        <taxon>Penicillium</taxon>
    </lineage>
</organism>
<dbReference type="Proteomes" id="UP000191522">
    <property type="component" value="Unassembled WGS sequence"/>
</dbReference>
<feature type="region of interest" description="Disordered" evidence="1">
    <location>
        <begin position="1"/>
        <end position="142"/>
    </location>
</feature>
<feature type="compositionally biased region" description="Acidic residues" evidence="1">
    <location>
        <begin position="504"/>
        <end position="518"/>
    </location>
</feature>
<evidence type="ECO:0000313" key="2">
    <source>
        <dbReference type="EMBL" id="OQD76117.1"/>
    </source>
</evidence>
<feature type="compositionally biased region" description="Low complexity" evidence="1">
    <location>
        <begin position="123"/>
        <end position="132"/>
    </location>
</feature>
<sequence length="650" mass="72122">MSQSSSYSSKRAPKGSAKSSHRAVTPENLRRHLMSPKGQPKKARSGAERKRRASSSSVSSVSSVSSLEDLSDEADESEDDADDEEDRPLAKAPSYNRRLNKGRKTGRQPAMNKKRRISEDQDWSGGFSGSNSDSEDSSDDVYAAVDYITDADDEDRDVEKLEEMMILESESHYRVLPSSELNDEWNGSNGFGDSMFLPAASFFDEEQLYSAMDTFGETDMASEAVETPVARRVHFEERSDSSSDDSESHTDDEISGDFLQQDSLDPQLRQMIENDNHDQYHRSHRRYSEDIFPDTDYGHGNIYHVESDGTSEGSLSGYETDDGDTTDEDLPPPATITHPRSLLRRDSTDSLAAVGDDKCDTIPRRRGPIMGTFKADPHKPVALVDCTGKHLVIIPAYASSRHDWLDSAANSMAGTANNSPRQTTLQLVDESDTDALTSPNQTDFSPMLASSANLMMTALGNDLTPGGQVMGPPEAFYPSQDFTIDSSFEDDDDDDGESALNVDDFIDFGDGSSDEEEDMSKPFDDEALISPMTKNSNSMHRSMGTPTPNRNNSESQQASNNAESFLNHLDQGIVTAFRRNHNRYQALLRLPQHREFVPANSPARPASVFRHARHTDQRTPTRKRRADGYAGGEAVRRKLMDAQRRTQLPF</sequence>
<dbReference type="STRING" id="69771.A0A1V6PHE1"/>
<feature type="region of interest" description="Disordered" evidence="1">
    <location>
        <begin position="298"/>
        <end position="339"/>
    </location>
</feature>
<feature type="compositionally biased region" description="Low complexity" evidence="1">
    <location>
        <begin position="551"/>
        <end position="560"/>
    </location>
</feature>
<gene>
    <name evidence="2" type="ORF">PENDEC_c005G02801</name>
</gene>
<feature type="compositionally biased region" description="Polar residues" evidence="1">
    <location>
        <begin position="532"/>
        <end position="550"/>
    </location>
</feature>
<feature type="compositionally biased region" description="Basic and acidic residues" evidence="1">
    <location>
        <begin position="234"/>
        <end position="252"/>
    </location>
</feature>